<evidence type="ECO:0008006" key="4">
    <source>
        <dbReference type="Google" id="ProtNLM"/>
    </source>
</evidence>
<reference evidence="3" key="1">
    <citation type="journal article" date="2016" name="Proc. Natl. Acad. Sci. U.S.A.">
        <title>Comparative genomics of biotechnologically important yeasts.</title>
        <authorList>
            <person name="Riley R."/>
            <person name="Haridas S."/>
            <person name="Wolfe K.H."/>
            <person name="Lopes M.R."/>
            <person name="Hittinger C.T."/>
            <person name="Goeker M."/>
            <person name="Salamov A.A."/>
            <person name="Wisecaver J.H."/>
            <person name="Long T.M."/>
            <person name="Calvey C.H."/>
            <person name="Aerts A.L."/>
            <person name="Barry K.W."/>
            <person name="Choi C."/>
            <person name="Clum A."/>
            <person name="Coughlan A.Y."/>
            <person name="Deshpande S."/>
            <person name="Douglass A.P."/>
            <person name="Hanson S.J."/>
            <person name="Klenk H.-P."/>
            <person name="LaButti K.M."/>
            <person name="Lapidus A."/>
            <person name="Lindquist E.A."/>
            <person name="Lipzen A.M."/>
            <person name="Meier-Kolthoff J.P."/>
            <person name="Ohm R.A."/>
            <person name="Otillar R.P."/>
            <person name="Pangilinan J.L."/>
            <person name="Peng Y."/>
            <person name="Rokas A."/>
            <person name="Rosa C.A."/>
            <person name="Scheuner C."/>
            <person name="Sibirny A.A."/>
            <person name="Slot J.C."/>
            <person name="Stielow J.B."/>
            <person name="Sun H."/>
            <person name="Kurtzman C.P."/>
            <person name="Blackwell M."/>
            <person name="Grigoriev I.V."/>
            <person name="Jeffries T.W."/>
        </authorList>
    </citation>
    <scope>NUCLEOTIDE SEQUENCE [LARGE SCALE GENOMIC DNA]</scope>
    <source>
        <strain evidence="3">NRRL Y-1626</strain>
    </source>
</reference>
<evidence type="ECO:0000313" key="3">
    <source>
        <dbReference type="Proteomes" id="UP000092321"/>
    </source>
</evidence>
<dbReference type="PANTHER" id="PTHR28096:SF1">
    <property type="entry name" value="PROTEIN FAF1"/>
    <property type="match status" value="1"/>
</dbReference>
<dbReference type="GO" id="GO:0000462">
    <property type="term" value="P:maturation of SSU-rRNA from tricistronic rRNA transcript (SSU-rRNA, 5.8S rRNA, LSU-rRNA)"/>
    <property type="evidence" value="ECO:0007669"/>
    <property type="project" value="TreeGrafter"/>
</dbReference>
<feature type="compositionally biased region" description="Polar residues" evidence="1">
    <location>
        <begin position="138"/>
        <end position="147"/>
    </location>
</feature>
<dbReference type="OrthoDB" id="5556956at2759"/>
<dbReference type="Proteomes" id="UP000092321">
    <property type="component" value="Unassembled WGS sequence"/>
</dbReference>
<comment type="caution">
    <text evidence="2">The sequence shown here is derived from an EMBL/GenBank/DDBJ whole genome shotgun (WGS) entry which is preliminary data.</text>
</comment>
<feature type="compositionally biased region" description="Acidic residues" evidence="1">
    <location>
        <begin position="43"/>
        <end position="59"/>
    </location>
</feature>
<sequence length="353" mass="40623">MSGSDSNDAEFQKQMELQRLAFEKQFGSLEEMGFEDETKKEENEEASSSDNESESNSEVEDYKLGNIENSDEELSSENEEPFDSDMEMDLKEQDNTIEEKQPKRQPKVISFGDSIKDEVDTFSRVKLTDKLIKKMQNKQKPNVTNNLKKNSSKKNNDNEEEEDDDEIERKNLQNDIELQNFIRDSHLLNSFGGSESNMSNDVVGKARMKVMESQMKNLVSQNKHISNKNKTRIVDKIEKVPVNIRKGMIQKHMKRINKFEEDAKDNGIVLAKQSKGSFRKIDFTYKKDIERRIGKGIKSKISNTPVMRDKGLRINAIGRSTRNGLIISKNDINKINGEINKSRNRKGGKSKRK</sequence>
<dbReference type="EMBL" id="LXPE01000007">
    <property type="protein sequence ID" value="OBA27674.1"/>
    <property type="molecule type" value="Genomic_DNA"/>
</dbReference>
<dbReference type="GO" id="GO:0005730">
    <property type="term" value="C:nucleolus"/>
    <property type="evidence" value="ECO:0007669"/>
    <property type="project" value="TreeGrafter"/>
</dbReference>
<dbReference type="PANTHER" id="PTHR28096">
    <property type="entry name" value="PROTEIN FAF1"/>
    <property type="match status" value="1"/>
</dbReference>
<organism evidence="2 3">
    <name type="scientific">Hanseniaspora valbyensis NRRL Y-1626</name>
    <dbReference type="NCBI Taxonomy" id="766949"/>
    <lineage>
        <taxon>Eukaryota</taxon>
        <taxon>Fungi</taxon>
        <taxon>Dikarya</taxon>
        <taxon>Ascomycota</taxon>
        <taxon>Saccharomycotina</taxon>
        <taxon>Saccharomycetes</taxon>
        <taxon>Saccharomycodales</taxon>
        <taxon>Saccharomycodaceae</taxon>
        <taxon>Hanseniaspora</taxon>
    </lineage>
</organism>
<evidence type="ECO:0000256" key="1">
    <source>
        <dbReference type="SAM" id="MobiDB-lite"/>
    </source>
</evidence>
<dbReference type="AlphaFoldDB" id="A0A1B7TG26"/>
<feature type="region of interest" description="Disordered" evidence="1">
    <location>
        <begin position="133"/>
        <end position="167"/>
    </location>
</feature>
<accession>A0A1B7TG26</accession>
<gene>
    <name evidence="2" type="ORF">HANVADRAFT_52119</name>
</gene>
<feature type="compositionally biased region" description="Acidic residues" evidence="1">
    <location>
        <begin position="69"/>
        <end position="87"/>
    </location>
</feature>
<protein>
    <recommendedName>
        <fullName evidence="4">Protein FAF1</fullName>
    </recommendedName>
</protein>
<evidence type="ECO:0000313" key="2">
    <source>
        <dbReference type="EMBL" id="OBA27674.1"/>
    </source>
</evidence>
<proteinExistence type="predicted"/>
<feature type="region of interest" description="Disordered" evidence="1">
    <location>
        <begin position="22"/>
        <end position="111"/>
    </location>
</feature>
<keyword evidence="3" id="KW-1185">Reference proteome</keyword>
<name>A0A1B7TG26_9ASCO</name>
<feature type="compositionally biased region" description="Basic and acidic residues" evidence="1">
    <location>
        <begin position="88"/>
        <end position="102"/>
    </location>
</feature>
<dbReference type="InterPro" id="IPR053030">
    <property type="entry name" value="Ribosomal_biogenesis_FAF1-like"/>
</dbReference>